<reference evidence="11" key="1">
    <citation type="submission" date="2024-06" db="EMBL/GenBank/DDBJ databases">
        <authorList>
            <person name="Ryan C."/>
        </authorList>
    </citation>
    <scope>NUCLEOTIDE SEQUENCE [LARGE SCALE GENOMIC DNA]</scope>
</reference>
<accession>A0ABC8ZWG5</accession>
<evidence type="ECO:0000256" key="7">
    <source>
        <dbReference type="SAM" id="MobiDB-lite"/>
    </source>
</evidence>
<keyword evidence="2 8" id="KW-0812">Transmembrane</keyword>
<evidence type="ECO:0000256" key="2">
    <source>
        <dbReference type="ARBA" id="ARBA00022692"/>
    </source>
</evidence>
<keyword evidence="4 8" id="KW-1133">Transmembrane helix</keyword>
<name>A0ABC8ZWG5_9POAL</name>
<dbReference type="Pfam" id="PF06749">
    <property type="entry name" value="DUF1218"/>
    <property type="match status" value="1"/>
</dbReference>
<keyword evidence="11" id="KW-1185">Reference proteome</keyword>
<evidence type="ECO:0000313" key="10">
    <source>
        <dbReference type="EMBL" id="CAL4968336.1"/>
    </source>
</evidence>
<keyword evidence="3 9" id="KW-0732">Signal</keyword>
<keyword evidence="5 8" id="KW-0472">Membrane</keyword>
<evidence type="ECO:0000256" key="9">
    <source>
        <dbReference type="SAM" id="SignalP"/>
    </source>
</evidence>
<feature type="region of interest" description="Disordered" evidence="7">
    <location>
        <begin position="194"/>
        <end position="220"/>
    </location>
</feature>
<evidence type="ECO:0000256" key="3">
    <source>
        <dbReference type="ARBA" id="ARBA00022729"/>
    </source>
</evidence>
<evidence type="ECO:0000256" key="6">
    <source>
        <dbReference type="ARBA" id="ARBA00029467"/>
    </source>
</evidence>
<dbReference type="AlphaFoldDB" id="A0ABC8ZWG5"/>
<protein>
    <submittedName>
        <fullName evidence="10">Uncharacterized protein</fullName>
    </submittedName>
</protein>
<gene>
    <name evidence="10" type="ORF">URODEC1_LOCUS48959</name>
</gene>
<evidence type="ECO:0000256" key="4">
    <source>
        <dbReference type="ARBA" id="ARBA00022989"/>
    </source>
</evidence>
<organism evidence="10 11">
    <name type="scientific">Urochloa decumbens</name>
    <dbReference type="NCBI Taxonomy" id="240449"/>
    <lineage>
        <taxon>Eukaryota</taxon>
        <taxon>Viridiplantae</taxon>
        <taxon>Streptophyta</taxon>
        <taxon>Embryophyta</taxon>
        <taxon>Tracheophyta</taxon>
        <taxon>Spermatophyta</taxon>
        <taxon>Magnoliopsida</taxon>
        <taxon>Liliopsida</taxon>
        <taxon>Poales</taxon>
        <taxon>Poaceae</taxon>
        <taxon>PACMAD clade</taxon>
        <taxon>Panicoideae</taxon>
        <taxon>Panicodae</taxon>
        <taxon>Paniceae</taxon>
        <taxon>Melinidinae</taxon>
        <taxon>Urochloa</taxon>
    </lineage>
</organism>
<proteinExistence type="inferred from homology"/>
<feature type="transmembrane region" description="Helical" evidence="8">
    <location>
        <begin position="149"/>
        <end position="169"/>
    </location>
</feature>
<dbReference type="GO" id="GO:0012505">
    <property type="term" value="C:endomembrane system"/>
    <property type="evidence" value="ECO:0007669"/>
    <property type="project" value="UniProtKB-SubCell"/>
</dbReference>
<evidence type="ECO:0000256" key="1">
    <source>
        <dbReference type="ARBA" id="ARBA00004127"/>
    </source>
</evidence>
<dbReference type="EMBL" id="OZ075112">
    <property type="protein sequence ID" value="CAL4968336.1"/>
    <property type="molecule type" value="Genomic_DNA"/>
</dbReference>
<feature type="transmembrane region" description="Helical" evidence="8">
    <location>
        <begin position="89"/>
        <end position="110"/>
    </location>
</feature>
<dbReference type="InterPro" id="IPR009606">
    <property type="entry name" value="DEAL/Modifying_wall_lignin1/2"/>
</dbReference>
<dbReference type="Proteomes" id="UP001497457">
    <property type="component" value="Chromosome 2b"/>
</dbReference>
<feature type="transmembrane region" description="Helical" evidence="8">
    <location>
        <begin position="49"/>
        <end position="77"/>
    </location>
</feature>
<evidence type="ECO:0000313" key="11">
    <source>
        <dbReference type="Proteomes" id="UP001497457"/>
    </source>
</evidence>
<reference evidence="10 11" key="2">
    <citation type="submission" date="2024-10" db="EMBL/GenBank/DDBJ databases">
        <authorList>
            <person name="Ryan C."/>
        </authorList>
    </citation>
    <scope>NUCLEOTIDE SEQUENCE [LARGE SCALE GENOMIC DNA]</scope>
</reference>
<feature type="chain" id="PRO_5044740623" evidence="9">
    <location>
        <begin position="24"/>
        <end position="220"/>
    </location>
</feature>
<comment type="similarity">
    <text evidence="6">Belongs to the DESIGUAL family.</text>
</comment>
<dbReference type="PANTHER" id="PTHR31769">
    <property type="entry name" value="OS07G0462200 PROTEIN-RELATED"/>
    <property type="match status" value="1"/>
</dbReference>
<sequence length="220" mass="22394">MQKRAVLVCVAATLLGLLAVVLGFAAEHFQKKAFVRSDVSGCHYRRTQALGCGVVAALLSLAAVTLVTAASGCFCCSGGAARRRGCARTACAVVAWLQVVSAAVTFLYGASRNAGGTGGFTAVRRRPGRDSPSGGGGFDFVCDDLRDGVFVSASVTAAIGIFCAITAYVDALQHRNHRTPTLGVAMEQLQHPVAYPAQPPNGPGPGGNGAAKQPEGTASA</sequence>
<evidence type="ECO:0000256" key="8">
    <source>
        <dbReference type="SAM" id="Phobius"/>
    </source>
</evidence>
<evidence type="ECO:0000256" key="5">
    <source>
        <dbReference type="ARBA" id="ARBA00023136"/>
    </source>
</evidence>
<feature type="signal peptide" evidence="9">
    <location>
        <begin position="1"/>
        <end position="23"/>
    </location>
</feature>
<comment type="subcellular location">
    <subcellularLocation>
        <location evidence="1">Endomembrane system</location>
        <topology evidence="1">Multi-pass membrane protein</topology>
    </subcellularLocation>
</comment>
<dbReference type="InterPro" id="IPR052222">
    <property type="entry name" value="DESIGUAL"/>
</dbReference>